<dbReference type="Proteomes" id="UP000185544">
    <property type="component" value="Chromosome"/>
</dbReference>
<keyword evidence="10" id="KW-1185">Reference proteome</keyword>
<evidence type="ECO:0000256" key="3">
    <source>
        <dbReference type="ARBA" id="ARBA00022692"/>
    </source>
</evidence>
<dbReference type="EMBL" id="CP016908">
    <property type="protein sequence ID" value="APS00051.1"/>
    <property type="molecule type" value="Genomic_DNA"/>
</dbReference>
<evidence type="ECO:0000256" key="8">
    <source>
        <dbReference type="SAM" id="Phobius"/>
    </source>
</evidence>
<keyword evidence="2" id="KW-0132">Cell division</keyword>
<dbReference type="PANTHER" id="PTHR37485:SF1">
    <property type="entry name" value="CELL DIVISION PROTEIN FTSB"/>
    <property type="match status" value="1"/>
</dbReference>
<feature type="transmembrane region" description="Helical" evidence="8">
    <location>
        <begin position="20"/>
        <end position="38"/>
    </location>
</feature>
<dbReference type="AlphaFoldDB" id="A0A1L6MWW7"/>
<dbReference type="InterPro" id="IPR023081">
    <property type="entry name" value="Cell_div_FtsB"/>
</dbReference>
<protein>
    <recommendedName>
        <fullName evidence="11">Septum formation initiator</fullName>
    </recommendedName>
</protein>
<organism evidence="9 10">
    <name type="scientific">Pajaroellobacter abortibovis</name>
    <dbReference type="NCBI Taxonomy" id="1882918"/>
    <lineage>
        <taxon>Bacteria</taxon>
        <taxon>Pseudomonadati</taxon>
        <taxon>Myxococcota</taxon>
        <taxon>Polyangia</taxon>
        <taxon>Polyangiales</taxon>
        <taxon>Polyangiaceae</taxon>
    </lineage>
</organism>
<evidence type="ECO:0008006" key="11">
    <source>
        <dbReference type="Google" id="ProtNLM"/>
    </source>
</evidence>
<name>A0A1L6MWW7_9BACT</name>
<dbReference type="KEGG" id="pabo:BCY86_04675"/>
<dbReference type="Pfam" id="PF04977">
    <property type="entry name" value="DivIC"/>
    <property type="match status" value="1"/>
</dbReference>
<sequence>MTRETNPIVFSFHSFLSRVLPITMLIVTFVSVLLFVFAPSGLPRLHALQHELAHVKAQNDVLRRDIQRLQDEVNSLNHDPITIERVAREQLGLIRQDEVIFQLLESP</sequence>
<dbReference type="PANTHER" id="PTHR37485">
    <property type="entry name" value="CELL DIVISION PROTEIN FTSB"/>
    <property type="match status" value="1"/>
</dbReference>
<keyword evidence="1" id="KW-1003">Cell membrane</keyword>
<accession>A0A1L6MWW7</accession>
<evidence type="ECO:0000256" key="6">
    <source>
        <dbReference type="ARBA" id="ARBA00023306"/>
    </source>
</evidence>
<dbReference type="STRING" id="1882918.BCY86_04675"/>
<keyword evidence="5 8" id="KW-0472">Membrane</keyword>
<dbReference type="GO" id="GO:0043093">
    <property type="term" value="P:FtsZ-dependent cytokinesis"/>
    <property type="evidence" value="ECO:0007669"/>
    <property type="project" value="TreeGrafter"/>
</dbReference>
<evidence type="ECO:0000313" key="10">
    <source>
        <dbReference type="Proteomes" id="UP000185544"/>
    </source>
</evidence>
<evidence type="ECO:0000256" key="4">
    <source>
        <dbReference type="ARBA" id="ARBA00022989"/>
    </source>
</evidence>
<proteinExistence type="predicted"/>
<evidence type="ECO:0000313" key="9">
    <source>
        <dbReference type="EMBL" id="APS00051.1"/>
    </source>
</evidence>
<gene>
    <name evidence="9" type="ORF">BCY86_04675</name>
</gene>
<dbReference type="GO" id="GO:0030428">
    <property type="term" value="C:cell septum"/>
    <property type="evidence" value="ECO:0007669"/>
    <property type="project" value="TreeGrafter"/>
</dbReference>
<keyword evidence="7" id="KW-0175">Coiled coil</keyword>
<evidence type="ECO:0000256" key="1">
    <source>
        <dbReference type="ARBA" id="ARBA00022475"/>
    </source>
</evidence>
<reference evidence="9 10" key="1">
    <citation type="submission" date="2016-08" db="EMBL/GenBank/DDBJ databases">
        <title>Identification and validation of antigenic proteins from Pajaroellobacter abortibovis using de-novo genome sequence assembly and reverse vaccinology.</title>
        <authorList>
            <person name="Welly B.T."/>
            <person name="Miller M.R."/>
            <person name="Stott J.L."/>
            <person name="Blanchard M.T."/>
            <person name="Islas-Trejo A.D."/>
            <person name="O'Rourke S.M."/>
            <person name="Young A.E."/>
            <person name="Medrano J.F."/>
            <person name="Van Eenennaam A.L."/>
        </authorList>
    </citation>
    <scope>NUCLEOTIDE SEQUENCE [LARGE SCALE GENOMIC DNA]</scope>
    <source>
        <strain evidence="9 10">BTF92-0548A/99-0131</strain>
    </source>
</reference>
<evidence type="ECO:0000256" key="7">
    <source>
        <dbReference type="SAM" id="Coils"/>
    </source>
</evidence>
<keyword evidence="4 8" id="KW-1133">Transmembrane helix</keyword>
<evidence type="ECO:0000256" key="5">
    <source>
        <dbReference type="ARBA" id="ARBA00023136"/>
    </source>
</evidence>
<dbReference type="InterPro" id="IPR007060">
    <property type="entry name" value="FtsL/DivIC"/>
</dbReference>
<keyword evidence="6" id="KW-0131">Cell cycle</keyword>
<feature type="coiled-coil region" evidence="7">
    <location>
        <begin position="45"/>
        <end position="79"/>
    </location>
</feature>
<evidence type="ECO:0000256" key="2">
    <source>
        <dbReference type="ARBA" id="ARBA00022618"/>
    </source>
</evidence>
<keyword evidence="3 8" id="KW-0812">Transmembrane</keyword>